<protein>
    <submittedName>
        <fullName evidence="2">Uncharacterized protein</fullName>
    </submittedName>
</protein>
<feature type="compositionally biased region" description="Basic and acidic residues" evidence="1">
    <location>
        <begin position="1"/>
        <end position="10"/>
    </location>
</feature>
<proteinExistence type="predicted"/>
<feature type="compositionally biased region" description="Acidic residues" evidence="1">
    <location>
        <begin position="81"/>
        <end position="91"/>
    </location>
</feature>
<feature type="compositionally biased region" description="Polar residues" evidence="1">
    <location>
        <begin position="64"/>
        <end position="76"/>
    </location>
</feature>
<organism evidence="2 3">
    <name type="scientific">Anisodus acutangulus</name>
    <dbReference type="NCBI Taxonomy" id="402998"/>
    <lineage>
        <taxon>Eukaryota</taxon>
        <taxon>Viridiplantae</taxon>
        <taxon>Streptophyta</taxon>
        <taxon>Embryophyta</taxon>
        <taxon>Tracheophyta</taxon>
        <taxon>Spermatophyta</taxon>
        <taxon>Magnoliopsida</taxon>
        <taxon>eudicotyledons</taxon>
        <taxon>Gunneridae</taxon>
        <taxon>Pentapetalae</taxon>
        <taxon>asterids</taxon>
        <taxon>lamiids</taxon>
        <taxon>Solanales</taxon>
        <taxon>Solanaceae</taxon>
        <taxon>Solanoideae</taxon>
        <taxon>Hyoscyameae</taxon>
        <taxon>Anisodus</taxon>
    </lineage>
</organism>
<feature type="region of interest" description="Disordered" evidence="1">
    <location>
        <begin position="1"/>
        <end position="44"/>
    </location>
</feature>
<accession>A0A9Q1MK42</accession>
<keyword evidence="3" id="KW-1185">Reference proteome</keyword>
<gene>
    <name evidence="2" type="ORF">K7X08_011731</name>
</gene>
<name>A0A9Q1MK42_9SOLA</name>
<dbReference type="EMBL" id="JAJAGQ010000005">
    <property type="protein sequence ID" value="KAJ8562440.1"/>
    <property type="molecule type" value="Genomic_DNA"/>
</dbReference>
<dbReference type="AlphaFoldDB" id="A0A9Q1MK42"/>
<reference evidence="3" key="1">
    <citation type="journal article" date="2023" name="Proc. Natl. Acad. Sci. U.S.A.">
        <title>Genomic and structural basis for evolution of tropane alkaloid biosynthesis.</title>
        <authorList>
            <person name="Wanga Y.-J."/>
            <person name="Taina T."/>
            <person name="Yua J.-Y."/>
            <person name="Lia J."/>
            <person name="Xua B."/>
            <person name="Chenc J."/>
            <person name="D'Auriad J.C."/>
            <person name="Huanga J.-P."/>
            <person name="Huanga S.-X."/>
        </authorList>
    </citation>
    <scope>NUCLEOTIDE SEQUENCE [LARGE SCALE GENOMIC DNA]</scope>
    <source>
        <strain evidence="3">cv. KIB-2019</strain>
    </source>
</reference>
<feature type="compositionally biased region" description="Polar residues" evidence="1">
    <location>
        <begin position="27"/>
        <end position="42"/>
    </location>
</feature>
<comment type="caution">
    <text evidence="2">The sequence shown here is derived from an EMBL/GenBank/DDBJ whole genome shotgun (WGS) entry which is preliminary data.</text>
</comment>
<sequence>MAKGQPRKDAQVVNKKNAPKRTVQKRPINTNPNPSGTVATQLTVVTPPPIGGGVIQVGTIQKPLDQTNGEVTNNVDGISEGSEEAMEEESPPEVALKQKEAGPKAVPKRTKQAWNHKQGQNDKQTYVEKPGIVNPPIATPVHGEEEQGWINAKGKTPIQNLKGPTGEVQVTNGFNPLLENTL</sequence>
<feature type="compositionally biased region" description="Polar residues" evidence="1">
    <location>
        <begin position="112"/>
        <end position="124"/>
    </location>
</feature>
<evidence type="ECO:0000256" key="1">
    <source>
        <dbReference type="SAM" id="MobiDB-lite"/>
    </source>
</evidence>
<evidence type="ECO:0000313" key="3">
    <source>
        <dbReference type="Proteomes" id="UP001152561"/>
    </source>
</evidence>
<feature type="region of interest" description="Disordered" evidence="1">
    <location>
        <begin position="61"/>
        <end position="144"/>
    </location>
</feature>
<dbReference type="Proteomes" id="UP001152561">
    <property type="component" value="Unassembled WGS sequence"/>
</dbReference>
<evidence type="ECO:0000313" key="2">
    <source>
        <dbReference type="EMBL" id="KAJ8562440.1"/>
    </source>
</evidence>